<keyword evidence="4" id="KW-1185">Reference proteome</keyword>
<feature type="signal peptide" evidence="1">
    <location>
        <begin position="1"/>
        <end position="24"/>
    </location>
</feature>
<dbReference type="AlphaFoldDB" id="A0A8D0KGX0"/>
<dbReference type="Ensembl" id="ENSSMRT00000026864.1">
    <property type="protein sequence ID" value="ENSSMRP00000022974.1"/>
    <property type="gene ID" value="ENSSMRG00000017831.1"/>
</dbReference>
<feature type="domain" description="PA" evidence="2">
    <location>
        <begin position="66"/>
        <end position="124"/>
    </location>
</feature>
<dbReference type="Gene3D" id="3.50.30.30">
    <property type="match status" value="1"/>
</dbReference>
<feature type="chain" id="PRO_5034864861" description="PA domain-containing protein" evidence="1">
    <location>
        <begin position="25"/>
        <end position="132"/>
    </location>
</feature>
<dbReference type="OMA" id="YACDRNT"/>
<dbReference type="Pfam" id="PF02225">
    <property type="entry name" value="PA"/>
    <property type="match status" value="1"/>
</dbReference>
<evidence type="ECO:0000313" key="3">
    <source>
        <dbReference type="Ensembl" id="ENSSMRP00000022974.1"/>
    </source>
</evidence>
<proteinExistence type="predicted"/>
<accession>A0A8D0KGX0</accession>
<name>A0A8D0KGX0_SALMN</name>
<dbReference type="Proteomes" id="UP000694421">
    <property type="component" value="Unplaced"/>
</dbReference>
<evidence type="ECO:0000259" key="2">
    <source>
        <dbReference type="Pfam" id="PF02225"/>
    </source>
</evidence>
<keyword evidence="1" id="KW-0732">Signal</keyword>
<sequence length="132" mass="14114">MKKDWESGFLGFLALAGLWGAAQALPIKTNVTLYYFNTFTNSTEVDRCECGLFGAHSPVVAAQGLVVVANSTSHQACTWNTEFPAAASPWIALIARGNCTFSEKISRAAAKGAVAVVIYNSPRGKEQDNLVD</sequence>
<dbReference type="GeneTree" id="ENSGT00940000158347"/>
<reference evidence="3" key="2">
    <citation type="submission" date="2025-09" db="UniProtKB">
        <authorList>
            <consortium name="Ensembl"/>
        </authorList>
    </citation>
    <scope>IDENTIFICATION</scope>
</reference>
<dbReference type="InterPro" id="IPR003137">
    <property type="entry name" value="PA_domain"/>
</dbReference>
<dbReference type="SUPFAM" id="SSF52025">
    <property type="entry name" value="PA domain"/>
    <property type="match status" value="1"/>
</dbReference>
<protein>
    <recommendedName>
        <fullName evidence="2">PA domain-containing protein</fullName>
    </recommendedName>
</protein>
<organism evidence="3 4">
    <name type="scientific">Salvator merianae</name>
    <name type="common">Argentine black and white tegu</name>
    <name type="synonym">Tupinambis merianae</name>
    <dbReference type="NCBI Taxonomy" id="96440"/>
    <lineage>
        <taxon>Eukaryota</taxon>
        <taxon>Metazoa</taxon>
        <taxon>Chordata</taxon>
        <taxon>Craniata</taxon>
        <taxon>Vertebrata</taxon>
        <taxon>Euteleostomi</taxon>
        <taxon>Lepidosauria</taxon>
        <taxon>Squamata</taxon>
        <taxon>Bifurcata</taxon>
        <taxon>Unidentata</taxon>
        <taxon>Episquamata</taxon>
        <taxon>Laterata</taxon>
        <taxon>Teiioidea</taxon>
        <taxon>Teiidae</taxon>
        <taxon>Salvator</taxon>
    </lineage>
</organism>
<evidence type="ECO:0000256" key="1">
    <source>
        <dbReference type="SAM" id="SignalP"/>
    </source>
</evidence>
<evidence type="ECO:0000313" key="4">
    <source>
        <dbReference type="Proteomes" id="UP000694421"/>
    </source>
</evidence>
<dbReference type="InterPro" id="IPR046450">
    <property type="entry name" value="PA_dom_sf"/>
</dbReference>
<reference evidence="3" key="1">
    <citation type="submission" date="2025-08" db="UniProtKB">
        <authorList>
            <consortium name="Ensembl"/>
        </authorList>
    </citation>
    <scope>IDENTIFICATION</scope>
</reference>